<gene>
    <name evidence="1" type="ORF">EGK68_11060</name>
</gene>
<protein>
    <submittedName>
        <fullName evidence="1">Uncharacterized protein</fullName>
    </submittedName>
</protein>
<accession>A0A3R9A401</accession>
<dbReference type="AlphaFoldDB" id="A0A3R9A401"/>
<comment type="caution">
    <text evidence="1">The sequence shown here is derived from an EMBL/GenBank/DDBJ whole genome shotgun (WGS) entry which is preliminary data.</text>
</comment>
<dbReference type="Proteomes" id="UP000275321">
    <property type="component" value="Unassembled WGS sequence"/>
</dbReference>
<reference evidence="1 2" key="1">
    <citation type="submission" date="2018-10" db="EMBL/GenBank/DDBJ databases">
        <title>Transmission dynamics of multidrug resistant bacteria on intensive care unit surfaces.</title>
        <authorList>
            <person name="D'Souza A.W."/>
            <person name="Potter R.F."/>
            <person name="Wallace M."/>
            <person name="Shupe A."/>
            <person name="Patel S."/>
            <person name="Sun S."/>
            <person name="Gul D."/>
            <person name="Kwon J.H."/>
            <person name="Andleeb S."/>
            <person name="Burnham C.-A.D."/>
            <person name="Dantas G."/>
        </authorList>
    </citation>
    <scope>NUCLEOTIDE SEQUENCE [LARGE SCALE GENOMIC DNA]</scope>
    <source>
        <strain evidence="1 2">EC_073</strain>
    </source>
</reference>
<dbReference type="EMBL" id="RHWT01000012">
    <property type="protein sequence ID" value="RSB30803.1"/>
    <property type="molecule type" value="Genomic_DNA"/>
</dbReference>
<dbReference type="Pfam" id="PF06323">
    <property type="entry name" value="Phage_antiter_Q"/>
    <property type="match status" value="1"/>
</dbReference>
<proteinExistence type="predicted"/>
<name>A0A3R9A401_ENTCL</name>
<organism evidence="1 2">
    <name type="scientific">Enterobacter cloacae</name>
    <dbReference type="NCBI Taxonomy" id="550"/>
    <lineage>
        <taxon>Bacteria</taxon>
        <taxon>Pseudomonadati</taxon>
        <taxon>Pseudomonadota</taxon>
        <taxon>Gammaproteobacteria</taxon>
        <taxon>Enterobacterales</taxon>
        <taxon>Enterobacteriaceae</taxon>
        <taxon>Enterobacter</taxon>
        <taxon>Enterobacter cloacae complex</taxon>
    </lineage>
</organism>
<dbReference type="InterPro" id="IPR010455">
    <property type="entry name" value="Phage_82_GpQ"/>
</dbReference>
<evidence type="ECO:0000313" key="1">
    <source>
        <dbReference type="EMBL" id="RSB30803.1"/>
    </source>
</evidence>
<sequence>MKQSRSACWLAVKDVAAKNVSVSHNEYAGASLGRFLGVSRQSWHSVYAKHWLELKFYCDELDIKLLEKIFKVAI</sequence>
<evidence type="ECO:0000313" key="2">
    <source>
        <dbReference type="Proteomes" id="UP000275321"/>
    </source>
</evidence>